<evidence type="ECO:0000259" key="6">
    <source>
        <dbReference type="PROSITE" id="PS01031"/>
    </source>
</evidence>
<dbReference type="Pfam" id="PF00011">
    <property type="entry name" value="HSP20"/>
    <property type="match status" value="1"/>
</dbReference>
<feature type="binding site" evidence="3">
    <location>
        <position position="78"/>
    </location>
    <ligand>
        <name>Zn(2+)</name>
        <dbReference type="ChEBI" id="CHEBI:29105"/>
        <label>1</label>
    </ligand>
</feature>
<dbReference type="GO" id="GO:0046872">
    <property type="term" value="F:metal ion binding"/>
    <property type="evidence" value="ECO:0007669"/>
    <property type="project" value="UniProtKB-KW"/>
</dbReference>
<dbReference type="PANTHER" id="PTHR45640:SF13">
    <property type="entry name" value="HEAT SHOCK PROTEIN 22-RELATED"/>
    <property type="match status" value="1"/>
</dbReference>
<accession>A0A8F2Z1H6</accession>
<evidence type="ECO:0000256" key="4">
    <source>
        <dbReference type="PROSITE-ProRule" id="PRU00285"/>
    </source>
</evidence>
<dbReference type="InterPro" id="IPR001436">
    <property type="entry name" value="Alpha-crystallin/sHSP_animal"/>
</dbReference>
<evidence type="ECO:0000313" key="7">
    <source>
        <dbReference type="EMBL" id="QWX94378.1"/>
    </source>
</evidence>
<proteinExistence type="evidence at transcript level"/>
<dbReference type="PIRSF" id="PIRSF036514">
    <property type="entry name" value="Sm_HSP_B1"/>
    <property type="match status" value="1"/>
</dbReference>
<keyword evidence="1 7" id="KW-0346">Stress response</keyword>
<dbReference type="InterPro" id="IPR008978">
    <property type="entry name" value="HSP20-like_chaperone"/>
</dbReference>
<evidence type="ECO:0000256" key="5">
    <source>
        <dbReference type="RuleBase" id="RU003616"/>
    </source>
</evidence>
<feature type="domain" description="SHSP" evidence="6">
    <location>
        <begin position="31"/>
        <end position="140"/>
    </location>
</feature>
<dbReference type="GO" id="GO:0009408">
    <property type="term" value="P:response to heat"/>
    <property type="evidence" value="ECO:0007669"/>
    <property type="project" value="TreeGrafter"/>
</dbReference>
<dbReference type="Gene3D" id="2.60.40.790">
    <property type="match status" value="1"/>
</dbReference>
<dbReference type="GO" id="GO:0005737">
    <property type="term" value="C:cytoplasm"/>
    <property type="evidence" value="ECO:0007669"/>
    <property type="project" value="TreeGrafter"/>
</dbReference>
<evidence type="ECO:0000256" key="1">
    <source>
        <dbReference type="ARBA" id="ARBA00023016"/>
    </source>
</evidence>
<dbReference type="GO" id="GO:0005634">
    <property type="term" value="C:nucleus"/>
    <property type="evidence" value="ECO:0007669"/>
    <property type="project" value="TreeGrafter"/>
</dbReference>
<evidence type="ECO:0000256" key="2">
    <source>
        <dbReference type="PIRNR" id="PIRNR036514"/>
    </source>
</evidence>
<keyword evidence="3" id="KW-0862">Zinc</keyword>
<reference evidence="7" key="1">
    <citation type="submission" date="2020-03" db="EMBL/GenBank/DDBJ databases">
        <authorList>
            <person name="Ma J."/>
            <person name="Guo X."/>
        </authorList>
    </citation>
    <scope>NUCLEOTIDE SEQUENCE</scope>
    <source>
        <strain evidence="7">HQA87</strain>
    </source>
</reference>
<dbReference type="EMBL" id="MT267534">
    <property type="protein sequence ID" value="QWX94378.1"/>
    <property type="molecule type" value="mRNA"/>
</dbReference>
<comment type="similarity">
    <text evidence="2 4 5">Belongs to the small heat shock protein (HSP20) family.</text>
</comment>
<dbReference type="GO" id="GO:0051082">
    <property type="term" value="F:unfolded protein binding"/>
    <property type="evidence" value="ECO:0007669"/>
    <property type="project" value="TreeGrafter"/>
</dbReference>
<dbReference type="InterPro" id="IPR055269">
    <property type="entry name" value="Alpha-crystallin/HSP_16"/>
</dbReference>
<evidence type="ECO:0000256" key="3">
    <source>
        <dbReference type="PIRSR" id="PIRSR036514-1"/>
    </source>
</evidence>
<organism evidence="7">
    <name type="scientific">Steinernema ceratophorum</name>
    <dbReference type="NCBI Taxonomy" id="172739"/>
    <lineage>
        <taxon>Eukaryota</taxon>
        <taxon>Metazoa</taxon>
        <taxon>Ecdysozoa</taxon>
        <taxon>Nematoda</taxon>
        <taxon>Chromadorea</taxon>
        <taxon>Rhabditida</taxon>
        <taxon>Tylenchina</taxon>
        <taxon>Panagrolaimomorpha</taxon>
        <taxon>Strongyloidoidea</taxon>
        <taxon>Steinernematidae</taxon>
        <taxon>Steinernema</taxon>
    </lineage>
</organism>
<dbReference type="PANTHER" id="PTHR45640">
    <property type="entry name" value="HEAT SHOCK PROTEIN HSP-12.2-RELATED"/>
    <property type="match status" value="1"/>
</dbReference>
<dbReference type="SUPFAM" id="SSF49764">
    <property type="entry name" value="HSP20-like chaperones"/>
    <property type="match status" value="1"/>
</dbReference>
<dbReference type="GO" id="GO:0042026">
    <property type="term" value="P:protein refolding"/>
    <property type="evidence" value="ECO:0007669"/>
    <property type="project" value="TreeGrafter"/>
</dbReference>
<dbReference type="AlphaFoldDB" id="A0A8F2Z1H6"/>
<dbReference type="CDD" id="cd06526">
    <property type="entry name" value="metazoan_ACD"/>
    <property type="match status" value="1"/>
</dbReference>
<keyword evidence="3" id="KW-0479">Metal-binding</keyword>
<protein>
    <submittedName>
        <fullName evidence="7">Putative small heat shock protein</fullName>
    </submittedName>
</protein>
<dbReference type="PRINTS" id="PR00299">
    <property type="entry name" value="ACRYSTALLIN"/>
</dbReference>
<dbReference type="InterPro" id="IPR002068">
    <property type="entry name" value="A-crystallin/Hsp20_dom"/>
</dbReference>
<sequence length="141" mass="15728">MALLFSDAFFPPRSTCHRRRRDPFDVFFSDLFPVETAIPMKISKDEDALNLSVDVGAFKPEELEVNIVGDSIVVEGNHSSESESGSVERRFVQKFKIPDDVDPESIQSSLDANGKLSVLARTKKPESVQGEKRKIPIGFSK</sequence>
<dbReference type="PROSITE" id="PS01031">
    <property type="entry name" value="SHSP"/>
    <property type="match status" value="1"/>
</dbReference>
<name>A0A8F2Z1H6_9BILA</name>